<evidence type="ECO:0008006" key="3">
    <source>
        <dbReference type="Google" id="ProtNLM"/>
    </source>
</evidence>
<gene>
    <name evidence="1" type="ORF">GS4_30_00300</name>
</gene>
<dbReference type="CDD" id="cd07812">
    <property type="entry name" value="SRPBCC"/>
    <property type="match status" value="1"/>
</dbReference>
<reference evidence="1 2" key="1">
    <citation type="submission" date="2013-01" db="EMBL/GenBank/DDBJ databases">
        <title>Whole genome shotgun sequence of Gordonia soli NBRC 108243.</title>
        <authorList>
            <person name="Isaki-Nakamura S."/>
            <person name="Hosoyama A."/>
            <person name="Tsuchikane K."/>
            <person name="Ando Y."/>
            <person name="Baba S."/>
            <person name="Ohji S."/>
            <person name="Hamada M."/>
            <person name="Tamura T."/>
            <person name="Yamazoe A."/>
            <person name="Yamazaki S."/>
            <person name="Fujita N."/>
        </authorList>
    </citation>
    <scope>NUCLEOTIDE SEQUENCE [LARGE SCALE GENOMIC DNA]</scope>
    <source>
        <strain evidence="1 2">NBRC 108243</strain>
    </source>
</reference>
<sequence>MPSVTYTTTASPAKVWSILSNGWLYSSWVVGASRIRSVDETWPQAGSRIHHSVGTWPLLLDDITVSRESSAGSLILTAHASPVGKARIELTIEKHEHGAQVTMAEHAESLWMRWIPDSAQHVAMAPRLRECLRRLTLLAENGAH</sequence>
<dbReference type="STRING" id="1223545.GS4_30_00300"/>
<dbReference type="SUPFAM" id="SSF55961">
    <property type="entry name" value="Bet v1-like"/>
    <property type="match status" value="1"/>
</dbReference>
<dbReference type="AlphaFoldDB" id="M0QN17"/>
<keyword evidence="2" id="KW-1185">Reference proteome</keyword>
<comment type="caution">
    <text evidence="1">The sequence shown here is derived from an EMBL/GenBank/DDBJ whole genome shotgun (WGS) entry which is preliminary data.</text>
</comment>
<name>M0QN17_9ACTN</name>
<dbReference type="Proteomes" id="UP000011666">
    <property type="component" value="Unassembled WGS sequence"/>
</dbReference>
<evidence type="ECO:0000313" key="1">
    <source>
        <dbReference type="EMBL" id="GAC69958.1"/>
    </source>
</evidence>
<protein>
    <recommendedName>
        <fullName evidence="3">Polyketide cyclase/dehydrase</fullName>
    </recommendedName>
</protein>
<dbReference type="OrthoDB" id="4483486at2"/>
<organism evidence="1 2">
    <name type="scientific">Gordonia soli NBRC 108243</name>
    <dbReference type="NCBI Taxonomy" id="1223545"/>
    <lineage>
        <taxon>Bacteria</taxon>
        <taxon>Bacillati</taxon>
        <taxon>Actinomycetota</taxon>
        <taxon>Actinomycetes</taxon>
        <taxon>Mycobacteriales</taxon>
        <taxon>Gordoniaceae</taxon>
        <taxon>Gordonia</taxon>
    </lineage>
</organism>
<dbReference type="eggNOG" id="COG3832">
    <property type="taxonomic scope" value="Bacteria"/>
</dbReference>
<dbReference type="RefSeq" id="WP_007623530.1">
    <property type="nucleotide sequence ID" value="NZ_BANX01000030.1"/>
</dbReference>
<dbReference type="InterPro" id="IPR019587">
    <property type="entry name" value="Polyketide_cyclase/dehydratase"/>
</dbReference>
<accession>M0QN17</accession>
<dbReference type="EMBL" id="BANX01000030">
    <property type="protein sequence ID" value="GAC69958.1"/>
    <property type="molecule type" value="Genomic_DNA"/>
</dbReference>
<proteinExistence type="predicted"/>
<dbReference type="InterPro" id="IPR023393">
    <property type="entry name" value="START-like_dom_sf"/>
</dbReference>
<evidence type="ECO:0000313" key="2">
    <source>
        <dbReference type="Proteomes" id="UP000011666"/>
    </source>
</evidence>
<dbReference type="Pfam" id="PF10604">
    <property type="entry name" value="Polyketide_cyc2"/>
    <property type="match status" value="1"/>
</dbReference>
<dbReference type="Gene3D" id="3.30.530.20">
    <property type="match status" value="1"/>
</dbReference>